<sequence length="968" mass="108433">MTASITGLSDADHDSDLRHLGVRHADPVTDCAGAGDGAARGAVFEGADLWGPGYAAFESGKRYVQAQGLFSVNMYILLFCAPLNAFLNWLFVWHLGWGFVGAPIAVVITENILPILLFLYVRFIDGYQCWGGFDRRALKNWTPMIKLALPGLIMVLAEFLAFEVLTLSSSWLGETELAAQSVLGSITGITFQIPFPMSVAASTRIANLIGATLAVPAKTAAKVAAVSSIIVGFGNLLLLSLLRNQIPRLFTPDEEVIDLVARLLPLCATFQVFDALAANCNGILRGLGRQEIGGNMQEIRPEPPSSTQAIDEEPSRSESAIFPSQKDGLCGHCSKYPWDDVSAMSKYGKFRWRGTLSQTSSCPVCRLFSSIKGVPSLGHFESGLGARELGFEYNEQDLDACSWLRMFGAFDHPSILVSLLDHDQTLAQLQHTFPQKANLELARAWVAKCESEHHAACVLQDPPQLQNLSVIDCERRMVVPAPDQCTFVALSYMWGKDKAIHDIRTQWHLLPRTIQQSIEVTRNLGYRYLWVDRYCIDQGDSEDKIIQINQMGNIYAAAHLTIIAAAGEDPSYGLPGVFPTFRRIFGYEKVGSVHTYALPLIRGLGDVFGFSEWVKRAWTFQEGFFSRRRLIFTDRQMIFVCNTSTCYETITEPMVNDGNVWLRDCTPRNTTTAPDNVDFSPIQRARYYIEQYSQRILTFDDDALDAISGALNSLVTERVHHIWGVPFQYNVSANAPGLEGSDPDLLVEMCLTWYTDLVHIRNQRRRKKFPSWSSLGWTVGVAMYPPVSTSGIFVQVGQSRSTLQDLIPESGIMPSDCPRRLWLELATADLKIARQTKSNGDTWEVVALHYQNDTYVYFETKWDFEPPSDLVKGTLIKGVLLPMAASEESDQLPGSAHVLLLQSYGQYYERVGIAKFTLEVWRSDRVIWDELVDKYTYRGHICKHVNSSDIEQVPWWERHFEKETIILG</sequence>
<dbReference type="Proteomes" id="UP001153331">
    <property type="component" value="Unassembled WGS sequence"/>
</dbReference>
<keyword evidence="2" id="KW-1185">Reference proteome</keyword>
<name>A0ACC2IRV1_9PLEO</name>
<evidence type="ECO:0000313" key="2">
    <source>
        <dbReference type="Proteomes" id="UP001153331"/>
    </source>
</evidence>
<reference evidence="1" key="1">
    <citation type="submission" date="2022-11" db="EMBL/GenBank/DDBJ databases">
        <title>Genome Sequence of Boeremia exigua.</title>
        <authorList>
            <person name="Buettner E."/>
        </authorList>
    </citation>
    <scope>NUCLEOTIDE SEQUENCE</scope>
    <source>
        <strain evidence="1">CU02</strain>
    </source>
</reference>
<accession>A0ACC2IRV1</accession>
<evidence type="ECO:0000313" key="1">
    <source>
        <dbReference type="EMBL" id="KAJ8117878.1"/>
    </source>
</evidence>
<protein>
    <submittedName>
        <fullName evidence="1">Uncharacterized protein</fullName>
    </submittedName>
</protein>
<comment type="caution">
    <text evidence="1">The sequence shown here is derived from an EMBL/GenBank/DDBJ whole genome shotgun (WGS) entry which is preliminary data.</text>
</comment>
<gene>
    <name evidence="1" type="ORF">OPT61_g1042</name>
</gene>
<proteinExistence type="predicted"/>
<organism evidence="1 2">
    <name type="scientific">Boeremia exigua</name>
    <dbReference type="NCBI Taxonomy" id="749465"/>
    <lineage>
        <taxon>Eukaryota</taxon>
        <taxon>Fungi</taxon>
        <taxon>Dikarya</taxon>
        <taxon>Ascomycota</taxon>
        <taxon>Pezizomycotina</taxon>
        <taxon>Dothideomycetes</taxon>
        <taxon>Pleosporomycetidae</taxon>
        <taxon>Pleosporales</taxon>
        <taxon>Pleosporineae</taxon>
        <taxon>Didymellaceae</taxon>
        <taxon>Boeremia</taxon>
    </lineage>
</organism>
<dbReference type="EMBL" id="JAPHNI010000038">
    <property type="protein sequence ID" value="KAJ8117878.1"/>
    <property type="molecule type" value="Genomic_DNA"/>
</dbReference>